<keyword evidence="3" id="KW-0378">Hydrolase</keyword>
<dbReference type="KEGG" id="dvn:HQ394_11955"/>
<dbReference type="PANTHER" id="PTHR30404:SF0">
    <property type="entry name" value="N-ACETYLMURAMOYL-L-ALANINE AMIDASE AMIC"/>
    <property type="match status" value="1"/>
</dbReference>
<evidence type="ECO:0000313" key="7">
    <source>
        <dbReference type="EMBL" id="QNT69906.1"/>
    </source>
</evidence>
<dbReference type="GO" id="GO:0030288">
    <property type="term" value="C:outer membrane-bounded periplasmic space"/>
    <property type="evidence" value="ECO:0007669"/>
    <property type="project" value="TreeGrafter"/>
</dbReference>
<name>A0A7H1N2H0_9PROT</name>
<evidence type="ECO:0000313" key="8">
    <source>
        <dbReference type="Proteomes" id="UP000516369"/>
    </source>
</evidence>
<dbReference type="Gene3D" id="3.40.630.40">
    <property type="entry name" value="Zn-dependent exopeptidases"/>
    <property type="match status" value="1"/>
</dbReference>
<evidence type="ECO:0000256" key="3">
    <source>
        <dbReference type="ARBA" id="ARBA00022801"/>
    </source>
</evidence>
<comment type="catalytic activity">
    <reaction evidence="1">
        <text>Hydrolyzes the link between N-acetylmuramoyl residues and L-amino acid residues in certain cell-wall glycopeptides.</text>
        <dbReference type="EC" id="3.5.1.28"/>
    </reaction>
</comment>
<dbReference type="AlphaFoldDB" id="A0A7H1N2H0"/>
<dbReference type="Gene3D" id="2.60.40.3500">
    <property type="match status" value="1"/>
</dbReference>
<dbReference type="InterPro" id="IPR021731">
    <property type="entry name" value="AMIN_dom"/>
</dbReference>
<evidence type="ECO:0000256" key="4">
    <source>
        <dbReference type="SAM" id="MobiDB-lite"/>
    </source>
</evidence>
<evidence type="ECO:0000256" key="5">
    <source>
        <dbReference type="SAM" id="SignalP"/>
    </source>
</evidence>
<dbReference type="EC" id="3.5.1.28" evidence="2"/>
<proteinExistence type="predicted"/>
<dbReference type="CDD" id="cd02696">
    <property type="entry name" value="MurNAc-LAA"/>
    <property type="match status" value="1"/>
</dbReference>
<feature type="signal peptide" evidence="5">
    <location>
        <begin position="1"/>
        <end position="19"/>
    </location>
</feature>
<evidence type="ECO:0000256" key="2">
    <source>
        <dbReference type="ARBA" id="ARBA00011901"/>
    </source>
</evidence>
<dbReference type="PANTHER" id="PTHR30404">
    <property type="entry name" value="N-ACETYLMURAMOYL-L-ALANINE AMIDASE"/>
    <property type="match status" value="1"/>
</dbReference>
<feature type="domain" description="MurNAc-LAA" evidence="6">
    <location>
        <begin position="237"/>
        <end position="391"/>
    </location>
</feature>
<dbReference type="InterPro" id="IPR050695">
    <property type="entry name" value="N-acetylmuramoyl_amidase_3"/>
</dbReference>
<dbReference type="SMART" id="SM00646">
    <property type="entry name" value="Ami_3"/>
    <property type="match status" value="1"/>
</dbReference>
<dbReference type="RefSeq" id="WP_190260417.1">
    <property type="nucleotide sequence ID" value="NZ_CP053923.1"/>
</dbReference>
<evidence type="ECO:0000259" key="6">
    <source>
        <dbReference type="SMART" id="SM00646"/>
    </source>
</evidence>
<dbReference type="GO" id="GO:0008745">
    <property type="term" value="F:N-acetylmuramoyl-L-alanine amidase activity"/>
    <property type="evidence" value="ECO:0007669"/>
    <property type="project" value="UniProtKB-EC"/>
</dbReference>
<accession>A0A7H1N2H0</accession>
<dbReference type="Pfam" id="PF11741">
    <property type="entry name" value="AMIN"/>
    <property type="match status" value="1"/>
</dbReference>
<keyword evidence="8" id="KW-1185">Reference proteome</keyword>
<keyword evidence="5" id="KW-0732">Signal</keyword>
<evidence type="ECO:0000256" key="1">
    <source>
        <dbReference type="ARBA" id="ARBA00001561"/>
    </source>
</evidence>
<feature type="chain" id="PRO_5028923032" description="N-acetylmuramoyl-L-alanine amidase" evidence="5">
    <location>
        <begin position="20"/>
        <end position="403"/>
    </location>
</feature>
<gene>
    <name evidence="7" type="ORF">HQ394_11955</name>
</gene>
<organism evidence="7 8">
    <name type="scientific">Defluviicoccus vanus</name>
    <dbReference type="NCBI Taxonomy" id="111831"/>
    <lineage>
        <taxon>Bacteria</taxon>
        <taxon>Pseudomonadati</taxon>
        <taxon>Pseudomonadota</taxon>
        <taxon>Alphaproteobacteria</taxon>
        <taxon>Rhodospirillales</taxon>
        <taxon>Rhodospirillaceae</taxon>
        <taxon>Defluviicoccus</taxon>
    </lineage>
</organism>
<dbReference type="InterPro" id="IPR002508">
    <property type="entry name" value="MurNAc-LAA_cat"/>
</dbReference>
<sequence>MLLLAVLLMAALLPGPLLASTPRLTALNAQANGPLSTLSLTLSEPVTYHVFALANPDRIVIDLPEMQLTSRNLPRDTGLIGTVRTGRPSAGSSRLVIECTEPVTVAATQLRPTQQGRSHILTVSLRSAKSRSDSGLAAVIPPTTTGRYAATGWTAPPPRRPPGEVRSDSLLPVRKVVALDPGHGGHDPGAMTPSGLMEKAITLATARELRRELEAIGGYRVILTRNRDTFIALRDRIAIARKAGADVMVSIHANKLDNPSIRGLSVYTLSENASDAEAAALAESENKADVISHLDLRGATPEVTNILIDLAQRETMNSSSRLASLVVDRVGRDGPLLVRPHRFAGFAVLKAPDVPSILVELGFISNKEDATTLASADGRRKLVRALARGIDAYFARVEMANSR</sequence>
<reference evidence="7 8" key="1">
    <citation type="submission" date="2020-05" db="EMBL/GenBank/DDBJ databases">
        <title>Complete closed genome sequence of Defluviicoccus vanus.</title>
        <authorList>
            <person name="Bessarab I."/>
            <person name="Arumugam K."/>
            <person name="Maszenan A.M."/>
            <person name="Seviour R.J."/>
            <person name="Williams R.B."/>
        </authorList>
    </citation>
    <scope>NUCLEOTIDE SEQUENCE [LARGE SCALE GENOMIC DNA]</scope>
    <source>
        <strain evidence="7 8">Ben 114</strain>
    </source>
</reference>
<feature type="region of interest" description="Disordered" evidence="4">
    <location>
        <begin position="148"/>
        <end position="167"/>
    </location>
</feature>
<dbReference type="EMBL" id="CP053923">
    <property type="protein sequence ID" value="QNT69906.1"/>
    <property type="molecule type" value="Genomic_DNA"/>
</dbReference>
<dbReference type="Pfam" id="PF01520">
    <property type="entry name" value="Amidase_3"/>
    <property type="match status" value="1"/>
</dbReference>
<dbReference type="GO" id="GO:0009253">
    <property type="term" value="P:peptidoglycan catabolic process"/>
    <property type="evidence" value="ECO:0007669"/>
    <property type="project" value="InterPro"/>
</dbReference>
<dbReference type="Proteomes" id="UP000516369">
    <property type="component" value="Chromosome"/>
</dbReference>
<protein>
    <recommendedName>
        <fullName evidence="2">N-acetylmuramoyl-L-alanine amidase</fullName>
        <ecNumber evidence="2">3.5.1.28</ecNumber>
    </recommendedName>
</protein>
<dbReference type="SUPFAM" id="SSF53187">
    <property type="entry name" value="Zn-dependent exopeptidases"/>
    <property type="match status" value="1"/>
</dbReference>